<protein>
    <recommendedName>
        <fullName evidence="3">Reverse transcriptase zinc-binding domain-containing protein</fullName>
    </recommendedName>
</protein>
<comment type="caution">
    <text evidence="1">The sequence shown here is derived from an EMBL/GenBank/DDBJ whole genome shotgun (WGS) entry which is preliminary data.</text>
</comment>
<accession>A0ABR2QU83</accession>
<keyword evidence="2" id="KW-1185">Reference proteome</keyword>
<dbReference type="Proteomes" id="UP001396334">
    <property type="component" value="Unassembled WGS sequence"/>
</dbReference>
<evidence type="ECO:0008006" key="3">
    <source>
        <dbReference type="Google" id="ProtNLM"/>
    </source>
</evidence>
<evidence type="ECO:0000313" key="2">
    <source>
        <dbReference type="Proteomes" id="UP001396334"/>
    </source>
</evidence>
<name>A0ABR2QU83_9ROSI</name>
<evidence type="ECO:0000313" key="1">
    <source>
        <dbReference type="EMBL" id="KAK9004204.1"/>
    </source>
</evidence>
<organism evidence="1 2">
    <name type="scientific">Hibiscus sabdariffa</name>
    <name type="common">roselle</name>
    <dbReference type="NCBI Taxonomy" id="183260"/>
    <lineage>
        <taxon>Eukaryota</taxon>
        <taxon>Viridiplantae</taxon>
        <taxon>Streptophyta</taxon>
        <taxon>Embryophyta</taxon>
        <taxon>Tracheophyta</taxon>
        <taxon>Spermatophyta</taxon>
        <taxon>Magnoliopsida</taxon>
        <taxon>eudicotyledons</taxon>
        <taxon>Gunneridae</taxon>
        <taxon>Pentapetalae</taxon>
        <taxon>rosids</taxon>
        <taxon>malvids</taxon>
        <taxon>Malvales</taxon>
        <taxon>Malvaceae</taxon>
        <taxon>Malvoideae</taxon>
        <taxon>Hibiscus</taxon>
    </lineage>
</organism>
<reference evidence="1 2" key="1">
    <citation type="journal article" date="2024" name="G3 (Bethesda)">
        <title>Genome assembly of Hibiscus sabdariffa L. provides insights into metabolisms of medicinal natural products.</title>
        <authorList>
            <person name="Kim T."/>
        </authorList>
    </citation>
    <scope>NUCLEOTIDE SEQUENCE [LARGE SCALE GENOMIC DNA]</scope>
    <source>
        <strain evidence="1">TK-2024</strain>
        <tissue evidence="1">Old leaves</tissue>
    </source>
</reference>
<dbReference type="EMBL" id="JBBPBN010000031">
    <property type="protein sequence ID" value="KAK9004204.1"/>
    <property type="molecule type" value="Genomic_DNA"/>
</dbReference>
<proteinExistence type="predicted"/>
<gene>
    <name evidence="1" type="ORF">V6N11_002011</name>
</gene>
<sequence>MLVPYAKNEHLRQHLAVSACCSLCHGADETVDHALRTCSVAASSWSRLVRPSKLLKFMSLPFDVWFMNLCNKGQFVEDIALWEFLFLTVCWQLWKRRCDIVMDDNFVDQDDLITRCRCIPRSMNKVADSLAVSMCDQPIGASLF</sequence>